<keyword evidence="5 12" id="KW-0418">Kinase</keyword>
<dbReference type="OrthoDB" id="20783at2759"/>
<accession>A0A3M7T2E5</accession>
<dbReference type="GO" id="GO:0005737">
    <property type="term" value="C:cytoplasm"/>
    <property type="evidence" value="ECO:0007669"/>
    <property type="project" value="UniProtKB-SubCell"/>
</dbReference>
<evidence type="ECO:0000256" key="4">
    <source>
        <dbReference type="ARBA" id="ARBA00022741"/>
    </source>
</evidence>
<organism evidence="15 16">
    <name type="scientific">Brachionus plicatilis</name>
    <name type="common">Marine rotifer</name>
    <name type="synonym">Brachionus muelleri</name>
    <dbReference type="NCBI Taxonomy" id="10195"/>
    <lineage>
        <taxon>Eukaryota</taxon>
        <taxon>Metazoa</taxon>
        <taxon>Spiralia</taxon>
        <taxon>Gnathifera</taxon>
        <taxon>Rotifera</taxon>
        <taxon>Eurotatoria</taxon>
        <taxon>Monogononta</taxon>
        <taxon>Pseudotrocha</taxon>
        <taxon>Ploima</taxon>
        <taxon>Brachionidae</taxon>
        <taxon>Brachionus</taxon>
    </lineage>
</organism>
<dbReference type="PANTHER" id="PTHR23086">
    <property type="entry name" value="PHOSPHATIDYLINOSITOL-4-PHOSPHATE 5-KINASE"/>
    <property type="match status" value="1"/>
</dbReference>
<evidence type="ECO:0000256" key="9">
    <source>
        <dbReference type="ARBA" id="ARBA00036698"/>
    </source>
</evidence>
<evidence type="ECO:0000256" key="12">
    <source>
        <dbReference type="PROSITE-ProRule" id="PRU00781"/>
    </source>
</evidence>
<dbReference type="InterPro" id="IPR023610">
    <property type="entry name" value="PInositol-4/5-P-5/4-kinase"/>
</dbReference>
<evidence type="ECO:0000256" key="11">
    <source>
        <dbReference type="ARBA" id="ARBA00039039"/>
    </source>
</evidence>
<dbReference type="Gene3D" id="3.30.800.10">
    <property type="entry name" value="Phosphatidylinositol Phosphate Kinase II Beta"/>
    <property type="match status" value="1"/>
</dbReference>
<evidence type="ECO:0000256" key="5">
    <source>
        <dbReference type="ARBA" id="ARBA00022777"/>
    </source>
</evidence>
<dbReference type="EC" id="2.7.1.149" evidence="11"/>
<dbReference type="AlphaFoldDB" id="A0A3M7T2E5"/>
<dbReference type="SUPFAM" id="SSF56104">
    <property type="entry name" value="SAICAR synthase-like"/>
    <property type="match status" value="1"/>
</dbReference>
<dbReference type="SMART" id="SM00330">
    <property type="entry name" value="PIPKc"/>
    <property type="match status" value="1"/>
</dbReference>
<dbReference type="InterPro" id="IPR002498">
    <property type="entry name" value="PInositol-4-P-4/5-kinase_core"/>
</dbReference>
<evidence type="ECO:0000256" key="7">
    <source>
        <dbReference type="ARBA" id="ARBA00023098"/>
    </source>
</evidence>
<comment type="subcellular location">
    <subcellularLocation>
        <location evidence="1">Cytoplasm</location>
    </subcellularLocation>
</comment>
<evidence type="ECO:0000256" key="3">
    <source>
        <dbReference type="ARBA" id="ARBA00022679"/>
    </source>
</evidence>
<dbReference type="GO" id="GO:0005886">
    <property type="term" value="C:plasma membrane"/>
    <property type="evidence" value="ECO:0007669"/>
    <property type="project" value="TreeGrafter"/>
</dbReference>
<feature type="domain" description="PIPK" evidence="14">
    <location>
        <begin position="30"/>
        <end position="410"/>
    </location>
</feature>
<dbReference type="CDD" id="cd17305">
    <property type="entry name" value="PIPKc_PIP5KII"/>
    <property type="match status" value="1"/>
</dbReference>
<dbReference type="Proteomes" id="UP000276133">
    <property type="component" value="Unassembled WGS sequence"/>
</dbReference>
<keyword evidence="2" id="KW-0963">Cytoplasm</keyword>
<keyword evidence="4 12" id="KW-0547">Nucleotide-binding</keyword>
<evidence type="ECO:0000259" key="14">
    <source>
        <dbReference type="PROSITE" id="PS51455"/>
    </source>
</evidence>
<dbReference type="EMBL" id="REGN01000410">
    <property type="protein sequence ID" value="RNA42135.1"/>
    <property type="molecule type" value="Genomic_DNA"/>
</dbReference>
<feature type="compositionally biased region" description="Acidic residues" evidence="13">
    <location>
        <begin position="309"/>
        <end position="318"/>
    </location>
</feature>
<dbReference type="STRING" id="10195.A0A3M7T2E5"/>
<comment type="catalytic activity">
    <reaction evidence="8">
        <text>1,2-dihexadecanoyl-sn-glycero-3-phospho-(1D-myo-inositol-5-phosphate) + ATP = 1,2-dihexadecanoyl-sn-glycero-3-phospho-(1D-myo-inositol-4,5-bisphosphate) + ADP + H(+)</text>
        <dbReference type="Rhea" id="RHEA:55992"/>
        <dbReference type="ChEBI" id="CHEBI:15378"/>
        <dbReference type="ChEBI" id="CHEBI:30616"/>
        <dbReference type="ChEBI" id="CHEBI:83423"/>
        <dbReference type="ChEBI" id="CHEBI:84968"/>
        <dbReference type="ChEBI" id="CHEBI:456216"/>
    </reaction>
    <physiologicalReaction direction="left-to-right" evidence="8">
        <dbReference type="Rhea" id="RHEA:55993"/>
    </physiologicalReaction>
</comment>
<evidence type="ECO:0000256" key="8">
    <source>
        <dbReference type="ARBA" id="ARBA00036478"/>
    </source>
</evidence>
<evidence type="ECO:0000313" key="15">
    <source>
        <dbReference type="EMBL" id="RNA42135.1"/>
    </source>
</evidence>
<keyword evidence="7" id="KW-0443">Lipid metabolism</keyword>
<dbReference type="GO" id="GO:0016308">
    <property type="term" value="F:1-phosphatidylinositol-4-phosphate 5-kinase activity"/>
    <property type="evidence" value="ECO:0007669"/>
    <property type="project" value="TreeGrafter"/>
</dbReference>
<dbReference type="FunFam" id="3.30.800.10:FF:000002">
    <property type="entry name" value="Phosphatidylinositol 5-phosphate 4-kinase type-2 beta"/>
    <property type="match status" value="1"/>
</dbReference>
<evidence type="ECO:0000313" key="16">
    <source>
        <dbReference type="Proteomes" id="UP000276133"/>
    </source>
</evidence>
<sequence>MSSGESSSKNKSKNKNKLSIKIQKKKVFRATEPLIAVFMWGVNYSCNELKHVNMPELLMPDDFKAYMKVKIDNQHFNKNTLPSHYKVKEYCPLVFKNMRERFSISDESYLKSLTNGDVEPIDCSSGKSNARFYISYDKRYIVKSVTSEDVEGLHNILTDYHKHIVETKGNTLLPHLLSLFRLTVEDKEIYLLVTRNVFSNRYKIQIKYDIKGSSVDRAASLKEKEKDSPTLKDNDLINDRRYINIGGESKKIFFAKLTRDVDFLCSLKIMDYSLLIGVTDLDKSLDLSTEAKLLEDKLESDQDNLSPTEDTEDTDDDQLNVSVPTPPDSPSSKLAYGLFGLPSQDFYNQKKGPKKEVYFMALIDILTHYGLKKRSANVAKTVKYGADQEISTVKPDQYAKRFLDFVNKIIQ</sequence>
<dbReference type="Gene3D" id="3.30.810.10">
    <property type="entry name" value="2-Layer Sandwich"/>
    <property type="match status" value="1"/>
</dbReference>
<comment type="catalytic activity">
    <reaction evidence="9">
        <text>a 1,2-diacyl-sn-glycero-3-phospho-(1D-myo-inositol-5-phosphate) + ATP = a 1,2-diacyl-sn-glycero-3-phospho-(1D-myo-inositol-4,5-bisphosphate) + ADP + H(+)</text>
        <dbReference type="Rhea" id="RHEA:12280"/>
        <dbReference type="ChEBI" id="CHEBI:15378"/>
        <dbReference type="ChEBI" id="CHEBI:30616"/>
        <dbReference type="ChEBI" id="CHEBI:57795"/>
        <dbReference type="ChEBI" id="CHEBI:58456"/>
        <dbReference type="ChEBI" id="CHEBI:456216"/>
        <dbReference type="EC" id="2.7.1.149"/>
    </reaction>
    <physiologicalReaction direction="left-to-right" evidence="9">
        <dbReference type="Rhea" id="RHEA:12281"/>
    </physiologicalReaction>
</comment>
<evidence type="ECO:0000256" key="6">
    <source>
        <dbReference type="ARBA" id="ARBA00022840"/>
    </source>
</evidence>
<dbReference type="GO" id="GO:0005524">
    <property type="term" value="F:ATP binding"/>
    <property type="evidence" value="ECO:0007669"/>
    <property type="project" value="UniProtKB-UniRule"/>
</dbReference>
<dbReference type="GO" id="GO:0046854">
    <property type="term" value="P:phosphatidylinositol phosphate biosynthetic process"/>
    <property type="evidence" value="ECO:0007669"/>
    <property type="project" value="TreeGrafter"/>
</dbReference>
<keyword evidence="6 12" id="KW-0067">ATP-binding</keyword>
<comment type="caution">
    <text evidence="15">The sequence shown here is derived from an EMBL/GenBank/DDBJ whole genome shotgun (WGS) entry which is preliminary data.</text>
</comment>
<dbReference type="InterPro" id="IPR027483">
    <property type="entry name" value="PInositol-4-P-4/5-kinase_C_sf"/>
</dbReference>
<dbReference type="PANTHER" id="PTHR23086:SF8">
    <property type="entry name" value="PHOSPHATIDYLINOSITOL 5-PHOSPHATE 4-KINASE, ISOFORM A"/>
    <property type="match status" value="1"/>
</dbReference>
<evidence type="ECO:0000256" key="2">
    <source>
        <dbReference type="ARBA" id="ARBA00022490"/>
    </source>
</evidence>
<reference evidence="15 16" key="1">
    <citation type="journal article" date="2018" name="Sci. Rep.">
        <title>Genomic signatures of local adaptation to the degree of environmental predictability in rotifers.</title>
        <authorList>
            <person name="Franch-Gras L."/>
            <person name="Hahn C."/>
            <person name="Garcia-Roger E.M."/>
            <person name="Carmona M.J."/>
            <person name="Serra M."/>
            <person name="Gomez A."/>
        </authorList>
    </citation>
    <scope>NUCLEOTIDE SEQUENCE [LARGE SCALE GENOMIC DNA]</scope>
    <source>
        <strain evidence="15">HYR1</strain>
    </source>
</reference>
<evidence type="ECO:0000256" key="1">
    <source>
        <dbReference type="ARBA" id="ARBA00004496"/>
    </source>
</evidence>
<comment type="catalytic activity">
    <reaction evidence="10">
        <text>1,2-dihexadecanoyl-sn-glycero-3-phospho-(1D-myo-inositol-5-phosphate) + GTP = 1,2-dihexadecanoyl-sn-glycero-3-phospho-(1D-myo-inositol-4,5-bisphosphate) + GDP + H(+)</text>
        <dbReference type="Rhea" id="RHEA:55964"/>
        <dbReference type="ChEBI" id="CHEBI:15378"/>
        <dbReference type="ChEBI" id="CHEBI:37565"/>
        <dbReference type="ChEBI" id="CHEBI:58189"/>
        <dbReference type="ChEBI" id="CHEBI:83423"/>
        <dbReference type="ChEBI" id="CHEBI:84968"/>
    </reaction>
    <physiologicalReaction direction="left-to-right" evidence="10">
        <dbReference type="Rhea" id="RHEA:55965"/>
    </physiologicalReaction>
</comment>
<gene>
    <name evidence="15" type="ORF">BpHYR1_032413</name>
</gene>
<dbReference type="InterPro" id="IPR027484">
    <property type="entry name" value="PInositol-4-P-5-kinase_N"/>
</dbReference>
<name>A0A3M7T2E5_BRAPC</name>
<dbReference type="Pfam" id="PF01504">
    <property type="entry name" value="PIP5K"/>
    <property type="match status" value="1"/>
</dbReference>
<dbReference type="GO" id="GO:0016309">
    <property type="term" value="F:1-phosphatidylinositol-5-phosphate 4-kinase activity"/>
    <property type="evidence" value="ECO:0007669"/>
    <property type="project" value="UniProtKB-EC"/>
</dbReference>
<dbReference type="PROSITE" id="PS51455">
    <property type="entry name" value="PIPK"/>
    <property type="match status" value="1"/>
</dbReference>
<feature type="region of interest" description="Disordered" evidence="13">
    <location>
        <begin position="298"/>
        <end position="330"/>
    </location>
</feature>
<protein>
    <recommendedName>
        <fullName evidence="11">1-phosphatidylinositol-5-phosphate 4-kinase</fullName>
        <ecNumber evidence="11">2.7.1.149</ecNumber>
    </recommendedName>
</protein>
<evidence type="ECO:0000256" key="10">
    <source>
        <dbReference type="ARBA" id="ARBA00036950"/>
    </source>
</evidence>
<evidence type="ECO:0000256" key="13">
    <source>
        <dbReference type="SAM" id="MobiDB-lite"/>
    </source>
</evidence>
<keyword evidence="3 12" id="KW-0808">Transferase</keyword>
<keyword evidence="16" id="KW-1185">Reference proteome</keyword>
<proteinExistence type="predicted"/>